<comment type="caution">
    <text evidence="3">The sequence shown here is derived from an EMBL/GenBank/DDBJ whole genome shotgun (WGS) entry which is preliminary data.</text>
</comment>
<comment type="similarity">
    <text evidence="1">Belongs to the UPF0065 (bug) family.</text>
</comment>
<dbReference type="CDD" id="cd13578">
    <property type="entry name" value="PBP2_Bug27"/>
    <property type="match status" value="1"/>
</dbReference>
<accession>A0ABU6J8W6</accession>
<dbReference type="Pfam" id="PF03401">
    <property type="entry name" value="TctC"/>
    <property type="match status" value="1"/>
</dbReference>
<dbReference type="PANTHER" id="PTHR42928:SF5">
    <property type="entry name" value="BLR1237 PROTEIN"/>
    <property type="match status" value="1"/>
</dbReference>
<dbReference type="InterPro" id="IPR042100">
    <property type="entry name" value="Bug_dom1"/>
</dbReference>
<keyword evidence="4" id="KW-1185">Reference proteome</keyword>
<protein>
    <submittedName>
        <fullName evidence="3">Tripartite tricarboxylate transporter substrate binding protein</fullName>
    </submittedName>
</protein>
<dbReference type="RefSeq" id="WP_326506771.1">
    <property type="nucleotide sequence ID" value="NZ_JAWIIV010000009.1"/>
</dbReference>
<evidence type="ECO:0000313" key="3">
    <source>
        <dbReference type="EMBL" id="MEC4720056.1"/>
    </source>
</evidence>
<proteinExistence type="inferred from homology"/>
<sequence>MNTTRRSALAVIGLSLLAASLPAAAQDKWPSKTITYVAAFPPGGNTDTLARLIAPKMSAALGQQVIVENRGGAGGSVGSAYVARQPADGYTLLGGTISSHAINQSLYPNIGYDSIKSFEPVAMLGMIPNLILVRADSPYKTIQDLIAAAKAKKQITSGSPGSGTSPHMALELMKQSLGVDITHVPYKGGGPALQDLLGGQIDMMIETTIVGGPHIQQGKLRALATTASARVPTMPNVPTLAEAGAPGYDVQSWQAVFAPAGTPKPVVERLHTEIMKALAEPEMQDRLSKMGLNNPKMSIEQFSKFQREEVAKWAAVVKKGNIKVD</sequence>
<dbReference type="SUPFAM" id="SSF53850">
    <property type="entry name" value="Periplasmic binding protein-like II"/>
    <property type="match status" value="1"/>
</dbReference>
<dbReference type="Proteomes" id="UP001352263">
    <property type="component" value="Unassembled WGS sequence"/>
</dbReference>
<dbReference type="EMBL" id="JAWIIV010000009">
    <property type="protein sequence ID" value="MEC4720056.1"/>
    <property type="molecule type" value="Genomic_DNA"/>
</dbReference>
<dbReference type="PIRSF" id="PIRSF017082">
    <property type="entry name" value="YflP"/>
    <property type="match status" value="1"/>
</dbReference>
<dbReference type="Gene3D" id="3.40.190.10">
    <property type="entry name" value="Periplasmic binding protein-like II"/>
    <property type="match status" value="1"/>
</dbReference>
<evidence type="ECO:0000256" key="2">
    <source>
        <dbReference type="SAM" id="SignalP"/>
    </source>
</evidence>
<feature type="signal peptide" evidence="2">
    <location>
        <begin position="1"/>
        <end position="25"/>
    </location>
</feature>
<dbReference type="Gene3D" id="3.40.190.150">
    <property type="entry name" value="Bordetella uptake gene, domain 1"/>
    <property type="match status" value="1"/>
</dbReference>
<feature type="chain" id="PRO_5046316128" evidence="2">
    <location>
        <begin position="26"/>
        <end position="325"/>
    </location>
</feature>
<evidence type="ECO:0000313" key="4">
    <source>
        <dbReference type="Proteomes" id="UP001352263"/>
    </source>
</evidence>
<gene>
    <name evidence="3" type="ORF">RY831_12910</name>
</gene>
<organism evidence="3 4">
    <name type="scientific">Noviherbaspirillum album</name>
    <dbReference type="NCBI Taxonomy" id="3080276"/>
    <lineage>
        <taxon>Bacteria</taxon>
        <taxon>Pseudomonadati</taxon>
        <taxon>Pseudomonadota</taxon>
        <taxon>Betaproteobacteria</taxon>
        <taxon>Burkholderiales</taxon>
        <taxon>Oxalobacteraceae</taxon>
        <taxon>Noviherbaspirillum</taxon>
    </lineage>
</organism>
<evidence type="ECO:0000256" key="1">
    <source>
        <dbReference type="ARBA" id="ARBA00006987"/>
    </source>
</evidence>
<dbReference type="InterPro" id="IPR005064">
    <property type="entry name" value="BUG"/>
</dbReference>
<dbReference type="PANTHER" id="PTHR42928">
    <property type="entry name" value="TRICARBOXYLATE-BINDING PROTEIN"/>
    <property type="match status" value="1"/>
</dbReference>
<reference evidence="3 4" key="1">
    <citation type="submission" date="2023-10" db="EMBL/GenBank/DDBJ databases">
        <title>Noviherbaspirillum sp. CPCC 100848 genome assembly.</title>
        <authorList>
            <person name="Li X.Y."/>
            <person name="Fang X.M."/>
        </authorList>
    </citation>
    <scope>NUCLEOTIDE SEQUENCE [LARGE SCALE GENOMIC DNA]</scope>
    <source>
        <strain evidence="3 4">CPCC 100848</strain>
    </source>
</reference>
<keyword evidence="2" id="KW-0732">Signal</keyword>
<name>A0ABU6J8W6_9BURK</name>